<keyword evidence="2 4" id="KW-0560">Oxidoreductase</keyword>
<keyword evidence="3" id="KW-0520">NAD</keyword>
<dbReference type="PANTHER" id="PTHR43761">
    <property type="entry name" value="D-ISOMER SPECIFIC 2-HYDROXYACID DEHYDROGENASE FAMILY PROTEIN (AFU_ORTHOLOGUE AFUA_1G13630)"/>
    <property type="match status" value="1"/>
</dbReference>
<feature type="domain" description="D-isomer specific 2-hydroxyacid dehydrogenase catalytic" evidence="5">
    <location>
        <begin position="28"/>
        <end position="306"/>
    </location>
</feature>
<evidence type="ECO:0000259" key="5">
    <source>
        <dbReference type="Pfam" id="PF00389"/>
    </source>
</evidence>
<evidence type="ECO:0000256" key="4">
    <source>
        <dbReference type="RuleBase" id="RU003719"/>
    </source>
</evidence>
<dbReference type="InterPro" id="IPR006139">
    <property type="entry name" value="D-isomer_2_OHA_DH_cat_dom"/>
</dbReference>
<dbReference type="EMBL" id="AP019309">
    <property type="protein sequence ID" value="BBH27870.1"/>
    <property type="molecule type" value="Genomic_DNA"/>
</dbReference>
<gene>
    <name evidence="7" type="ORF">SG0102_28040</name>
</gene>
<proteinExistence type="inferred from homology"/>
<evidence type="ECO:0000256" key="1">
    <source>
        <dbReference type="ARBA" id="ARBA00005854"/>
    </source>
</evidence>
<dbReference type="OrthoDB" id="9805416at2"/>
<sequence>MKVLISDYRNTFTQEYELSQQAITGLCEADVSLCAYEDEQFLDFLHNTDVLITAYLKIDESFLRKAPHLKAISISASGYSNCDLEALARHQITLMHIKEYCSREVSEHALSLLMSLNRRLPFYKNDVDHEHWQYQEFPMKTLDRSSVTIYGFGHIGKITASLCHALGMKVSIVDPFVQKATYPIVSKETGAQADFIISHMPLTKTNSHYFNDAFFQAMPSTSFFINVARGGLVDEAALVKALDEHTIAGAGLDVLSEENPDLHNHPLLHRDNVILTPHAAFYSTASIQRLFTIAGKNAAYYLRNEPDRIQEIVRGK</sequence>
<dbReference type="Proteomes" id="UP000268059">
    <property type="component" value="Chromosome"/>
</dbReference>
<dbReference type="SUPFAM" id="SSF51735">
    <property type="entry name" value="NAD(P)-binding Rossmann-fold domains"/>
    <property type="match status" value="1"/>
</dbReference>
<name>A0A3G9J9Y5_9FIRM</name>
<dbReference type="Gene3D" id="3.40.50.720">
    <property type="entry name" value="NAD(P)-binding Rossmann-like Domain"/>
    <property type="match status" value="2"/>
</dbReference>
<comment type="similarity">
    <text evidence="1 4">Belongs to the D-isomer specific 2-hydroxyacid dehydrogenase family.</text>
</comment>
<evidence type="ECO:0000256" key="3">
    <source>
        <dbReference type="ARBA" id="ARBA00023027"/>
    </source>
</evidence>
<evidence type="ECO:0000313" key="8">
    <source>
        <dbReference type="Proteomes" id="UP000268059"/>
    </source>
</evidence>
<dbReference type="RefSeq" id="WP_125120556.1">
    <property type="nucleotide sequence ID" value="NZ_AP019309.1"/>
</dbReference>
<dbReference type="AlphaFoldDB" id="A0A3G9J9Y5"/>
<protein>
    <submittedName>
        <fullName evidence="7">Lactate dehydrogenase</fullName>
    </submittedName>
</protein>
<evidence type="ECO:0000256" key="2">
    <source>
        <dbReference type="ARBA" id="ARBA00023002"/>
    </source>
</evidence>
<evidence type="ECO:0000313" key="7">
    <source>
        <dbReference type="EMBL" id="BBH27870.1"/>
    </source>
</evidence>
<dbReference type="GO" id="GO:0016616">
    <property type="term" value="F:oxidoreductase activity, acting on the CH-OH group of donors, NAD or NADP as acceptor"/>
    <property type="evidence" value="ECO:0007669"/>
    <property type="project" value="InterPro"/>
</dbReference>
<dbReference type="InterPro" id="IPR029753">
    <property type="entry name" value="D-isomer_DH_CS"/>
</dbReference>
<dbReference type="InParanoid" id="A0A3G9J9Y5"/>
<dbReference type="InterPro" id="IPR036291">
    <property type="entry name" value="NAD(P)-bd_dom_sf"/>
</dbReference>
<evidence type="ECO:0000259" key="6">
    <source>
        <dbReference type="Pfam" id="PF02826"/>
    </source>
</evidence>
<dbReference type="SUPFAM" id="SSF52283">
    <property type="entry name" value="Formate/glycerate dehydrogenase catalytic domain-like"/>
    <property type="match status" value="1"/>
</dbReference>
<dbReference type="Pfam" id="PF02826">
    <property type="entry name" value="2-Hacid_dh_C"/>
    <property type="match status" value="1"/>
</dbReference>
<dbReference type="InterPro" id="IPR050418">
    <property type="entry name" value="D-iso_2-hydroxyacid_DH_PdxB"/>
</dbReference>
<dbReference type="PROSITE" id="PS00671">
    <property type="entry name" value="D_2_HYDROXYACID_DH_3"/>
    <property type="match status" value="1"/>
</dbReference>
<dbReference type="InterPro" id="IPR006140">
    <property type="entry name" value="D-isomer_DH_NAD-bd"/>
</dbReference>
<feature type="domain" description="D-isomer specific 2-hydroxyacid dehydrogenase NAD-binding" evidence="6">
    <location>
        <begin position="110"/>
        <end position="280"/>
    </location>
</feature>
<dbReference type="PANTHER" id="PTHR43761:SF1">
    <property type="entry name" value="D-ISOMER SPECIFIC 2-HYDROXYACID DEHYDROGENASE CATALYTIC DOMAIN-CONTAINING PROTEIN-RELATED"/>
    <property type="match status" value="1"/>
</dbReference>
<keyword evidence="8" id="KW-1185">Reference proteome</keyword>
<reference evidence="7 8" key="1">
    <citation type="submission" date="2018-11" db="EMBL/GenBank/DDBJ databases">
        <title>Novel Erysipelotrichaceae bacterium isolated from small intestine of a swine.</title>
        <authorList>
            <person name="Kim J.S."/>
            <person name="Choe H."/>
            <person name="Lee Y.R."/>
            <person name="Kim K.M."/>
            <person name="Park D.S."/>
        </authorList>
    </citation>
    <scope>NUCLEOTIDE SEQUENCE [LARGE SCALE GENOMIC DNA]</scope>
    <source>
        <strain evidence="7 8">SG0102</strain>
    </source>
</reference>
<accession>A0A3G9J9Y5</accession>
<dbReference type="GO" id="GO:0051287">
    <property type="term" value="F:NAD binding"/>
    <property type="evidence" value="ECO:0007669"/>
    <property type="project" value="InterPro"/>
</dbReference>
<organism evidence="7 8">
    <name type="scientific">Intestinibaculum porci</name>
    <dbReference type="NCBI Taxonomy" id="2487118"/>
    <lineage>
        <taxon>Bacteria</taxon>
        <taxon>Bacillati</taxon>
        <taxon>Bacillota</taxon>
        <taxon>Erysipelotrichia</taxon>
        <taxon>Erysipelotrichales</taxon>
        <taxon>Erysipelotrichaceae</taxon>
        <taxon>Intestinibaculum</taxon>
    </lineage>
</organism>
<dbReference type="KEGG" id="ebm:SG0102_28040"/>
<dbReference type="Pfam" id="PF00389">
    <property type="entry name" value="2-Hacid_dh"/>
    <property type="match status" value="1"/>
</dbReference>